<proteinExistence type="inferred from homology"/>
<reference evidence="10" key="2">
    <citation type="submission" date="2025-08" db="UniProtKB">
        <authorList>
            <consortium name="Ensembl"/>
        </authorList>
    </citation>
    <scope>IDENTIFICATION</scope>
</reference>
<evidence type="ECO:0000256" key="7">
    <source>
        <dbReference type="RuleBase" id="RU004020"/>
    </source>
</evidence>
<evidence type="ECO:0000256" key="1">
    <source>
        <dbReference type="ARBA" id="ARBA00004123"/>
    </source>
</evidence>
<dbReference type="SUPFAM" id="SSF46785">
    <property type="entry name" value="Winged helix' DNA-binding domain"/>
    <property type="match status" value="1"/>
</dbReference>
<keyword evidence="4" id="KW-0238">DNA-binding</keyword>
<evidence type="ECO:0000256" key="8">
    <source>
        <dbReference type="SAM" id="MobiDB-lite"/>
    </source>
</evidence>
<dbReference type="InterPro" id="IPR036388">
    <property type="entry name" value="WH-like_DNA-bd_sf"/>
</dbReference>
<evidence type="ECO:0000259" key="9">
    <source>
        <dbReference type="SMART" id="SM00415"/>
    </source>
</evidence>
<evidence type="ECO:0000256" key="4">
    <source>
        <dbReference type="ARBA" id="ARBA00023125"/>
    </source>
</evidence>
<feature type="region of interest" description="Disordered" evidence="8">
    <location>
        <begin position="1"/>
        <end position="59"/>
    </location>
</feature>
<dbReference type="Ensembl" id="ENSSSCT00000094157.1">
    <property type="protein sequence ID" value="ENSSSCP00000076713.1"/>
    <property type="gene ID" value="ENSSSCG00000036958.3"/>
</dbReference>
<dbReference type="PANTHER" id="PTHR10015:SF282">
    <property type="entry name" value="HEAT SHOCK TRANSCRIPTION FACTOR, X-LINKED"/>
    <property type="match status" value="1"/>
</dbReference>
<keyword evidence="3" id="KW-0805">Transcription regulation</keyword>
<name>A0A8W4FCY3_PIG</name>
<dbReference type="GO" id="GO:0043565">
    <property type="term" value="F:sequence-specific DNA binding"/>
    <property type="evidence" value="ECO:0007669"/>
    <property type="project" value="InterPro"/>
</dbReference>
<feature type="domain" description="HSF-type DNA-binding" evidence="9">
    <location>
        <begin position="103"/>
        <end position="221"/>
    </location>
</feature>
<accession>A0A8W4FCY3</accession>
<protein>
    <recommendedName>
        <fullName evidence="9">HSF-type DNA-binding domain-containing protein</fullName>
    </recommendedName>
</protein>
<keyword evidence="5" id="KW-0804">Transcription</keyword>
<dbReference type="PANTHER" id="PTHR10015">
    <property type="entry name" value="HEAT SHOCK TRANSCRIPTION FACTOR"/>
    <property type="match status" value="1"/>
</dbReference>
<feature type="compositionally biased region" description="Low complexity" evidence="8">
    <location>
        <begin position="34"/>
        <end position="57"/>
    </location>
</feature>
<feature type="compositionally biased region" description="Low complexity" evidence="8">
    <location>
        <begin position="317"/>
        <end position="330"/>
    </location>
</feature>
<dbReference type="AlphaFoldDB" id="A0A8W4FCY3"/>
<evidence type="ECO:0000256" key="6">
    <source>
        <dbReference type="ARBA" id="ARBA00023242"/>
    </source>
</evidence>
<evidence type="ECO:0000256" key="5">
    <source>
        <dbReference type="ARBA" id="ARBA00023163"/>
    </source>
</evidence>
<feature type="compositionally biased region" description="Low complexity" evidence="8">
    <location>
        <begin position="286"/>
        <end position="299"/>
    </location>
</feature>
<dbReference type="SMART" id="SM00415">
    <property type="entry name" value="HSF"/>
    <property type="match status" value="1"/>
</dbReference>
<dbReference type="GO" id="GO:0005634">
    <property type="term" value="C:nucleus"/>
    <property type="evidence" value="ECO:0007669"/>
    <property type="project" value="UniProtKB-SubCell"/>
</dbReference>
<dbReference type="GeneTree" id="ENSGT00940000163633"/>
<reference evidence="10" key="1">
    <citation type="journal article" date="2020" name="Gigascience">
        <title>An improved pig reference genome sequence to enable pig genetics and genomics research.</title>
        <authorList>
            <person name="Warr A."/>
            <person name="Affara N."/>
            <person name="Aken B."/>
            <person name="Beiki H."/>
            <person name="Bickhart D.M."/>
            <person name="Billis K."/>
            <person name="Chow W."/>
            <person name="Eory L."/>
            <person name="Finlayson H.A."/>
            <person name="Flicek P."/>
            <person name="Giron C.G."/>
            <person name="Griffin D.K."/>
            <person name="Hall R."/>
            <person name="Hannum G."/>
            <person name="Hourlier T."/>
            <person name="Howe K."/>
            <person name="Hume D.A."/>
            <person name="Izuogu O."/>
            <person name="Kim K."/>
            <person name="Koren S."/>
            <person name="Liu H."/>
            <person name="Manchanda N."/>
            <person name="Martin F.J."/>
            <person name="Nonneman D.J."/>
            <person name="O'Connor R.E."/>
            <person name="Phillippy A.M."/>
            <person name="Rohrer G.A."/>
            <person name="Rosen B.D."/>
            <person name="Rund L.A."/>
            <person name="Sargent C.A."/>
            <person name="Schook L.B."/>
            <person name="Schroeder S.G."/>
            <person name="Schwartz A.S."/>
            <person name="Skinner B.M."/>
            <person name="Talbot R."/>
            <person name="Tseng E."/>
            <person name="Tuggle C.K."/>
            <person name="Watson M."/>
            <person name="Smith T.P.L."/>
            <person name="Archibald A.L."/>
        </authorList>
    </citation>
    <scope>NUCLEOTIDE SEQUENCE [LARGE SCALE GENOMIC DNA]</scope>
    <source>
        <strain evidence="10">Duroc</strain>
    </source>
</reference>
<reference evidence="10" key="3">
    <citation type="submission" date="2025-09" db="UniProtKB">
        <authorList>
            <consortium name="Ensembl"/>
        </authorList>
    </citation>
    <scope>IDENTIFICATION</scope>
</reference>
<feature type="region of interest" description="Disordered" evidence="8">
    <location>
        <begin position="316"/>
        <end position="340"/>
    </location>
</feature>
<evidence type="ECO:0000256" key="2">
    <source>
        <dbReference type="ARBA" id="ARBA00006403"/>
    </source>
</evidence>
<evidence type="ECO:0000313" key="11">
    <source>
        <dbReference type="Proteomes" id="UP000008227"/>
    </source>
</evidence>
<keyword evidence="6" id="KW-0539">Nucleus</keyword>
<evidence type="ECO:0000313" key="10">
    <source>
        <dbReference type="Ensembl" id="ENSSSCP00000076713.1"/>
    </source>
</evidence>
<dbReference type="Pfam" id="PF00447">
    <property type="entry name" value="HSF_DNA-bind"/>
    <property type="match status" value="1"/>
</dbReference>
<organism evidence="10 11">
    <name type="scientific">Sus scrofa</name>
    <name type="common">Pig</name>
    <dbReference type="NCBI Taxonomy" id="9823"/>
    <lineage>
        <taxon>Eukaryota</taxon>
        <taxon>Metazoa</taxon>
        <taxon>Chordata</taxon>
        <taxon>Craniata</taxon>
        <taxon>Vertebrata</taxon>
        <taxon>Euteleostomi</taxon>
        <taxon>Mammalia</taxon>
        <taxon>Eutheria</taxon>
        <taxon>Laurasiatheria</taxon>
        <taxon>Artiodactyla</taxon>
        <taxon>Suina</taxon>
        <taxon>Suidae</taxon>
        <taxon>Sus</taxon>
    </lineage>
</organism>
<feature type="region of interest" description="Disordered" evidence="8">
    <location>
        <begin position="221"/>
        <end position="299"/>
    </location>
</feature>
<keyword evidence="11" id="KW-1185">Reference proteome</keyword>
<dbReference type="InterPro" id="IPR000232">
    <property type="entry name" value="HSF_DNA-bd"/>
</dbReference>
<dbReference type="InterPro" id="IPR036390">
    <property type="entry name" value="WH_DNA-bd_sf"/>
</dbReference>
<comment type="similarity">
    <text evidence="2 7">Belongs to the HSF family.</text>
</comment>
<dbReference type="FunFam" id="1.10.10.10:FF:000349">
    <property type="entry name" value="Heat shock transcription factor, Y-linked"/>
    <property type="match status" value="1"/>
</dbReference>
<comment type="subcellular location">
    <subcellularLocation>
        <location evidence="1">Nucleus</location>
    </subcellularLocation>
</comment>
<dbReference type="GO" id="GO:0003700">
    <property type="term" value="F:DNA-binding transcription factor activity"/>
    <property type="evidence" value="ECO:0007669"/>
    <property type="project" value="InterPro"/>
</dbReference>
<evidence type="ECO:0000256" key="3">
    <source>
        <dbReference type="ARBA" id="ARBA00023015"/>
    </source>
</evidence>
<sequence>MEGVPLVWDTRPLRMAGDEEGPAAGRPPLPPATGAPALGSASWAPPEAEAEAGLALGPPGPAGRPDLRLLLEEAAFQALMEEPLFRRPPAVGRAPSQGEASLLSLPFPEKLWRIVSSEEFTSIWWDEDGACIGINEKLFQKEVLERAGRAKVFQTDSIKSFARQLNLYGFSKTRQDVHTSVCQTSFLHEGRPISILSKIQYYRSPWFKRDCPQLLRRMKRRVGVKSTSRQEGGRPAAPAPAFPVMEPPGGLALSAEPRQEPHHLTPPAGPETWAEGVPAAAPGTESRGPGSALAAAAEAPRGAAGDMSAGTLEAADLARGPGPAAGSLSPGAGGPGAARLQGKEPLSLLLGGDSPVPPGLESRCPDAALDVLCLLFRATPAAPGRSRAGGWIRAAAAGLHNTNSGTGC</sequence>
<dbReference type="Proteomes" id="UP000008227">
    <property type="component" value="Chromosome X"/>
</dbReference>
<dbReference type="Gene3D" id="1.10.10.10">
    <property type="entry name" value="Winged helix-like DNA-binding domain superfamily/Winged helix DNA-binding domain"/>
    <property type="match status" value="1"/>
</dbReference>